<dbReference type="eggNOG" id="COG3281">
    <property type="taxonomic scope" value="Bacteria"/>
</dbReference>
<accession>F6BKD4</accession>
<dbReference type="AlphaFoldDB" id="F6BKD4"/>
<organism evidence="1 2">
    <name type="scientific">Thermoanaerobacterium xylanolyticum (strain ATCC 49914 / DSM 7097 / LX-11)</name>
    <dbReference type="NCBI Taxonomy" id="858215"/>
    <lineage>
        <taxon>Bacteria</taxon>
        <taxon>Bacillati</taxon>
        <taxon>Bacillota</taxon>
        <taxon>Clostridia</taxon>
        <taxon>Thermoanaerobacterales</taxon>
        <taxon>Thermoanaerobacteraceae</taxon>
        <taxon>Thermoanaerobacterium</taxon>
    </lineage>
</organism>
<sequence>MHIGEGDFDGFLSKMDYIVKTIKDDKVQEFRWFQEKASYIKDKMLFDYAILGIDRSFIIIAALIDFIFETISGEEKKSRYYFPIIVRKNSFDDSCLAIYDGGDCVYGVYDAVDDVEYIRCLDDILRSGRKIEFKSGSRLKPYMILNHDIYSSKRLNNKSSNSLTLLSKNEIVKTFRRMANGMNPDLEMTYMLRKYGFHDVQDIRGYFLYDDGKGTIYTLSMFSQYIENVEDMWQYTQKYLKELLKKYDGSDFVSFVYKNCGDYIGEVKKIAELIANMHIKLSLINEGNFGVLEPDESNIDEIINQIISNFNLLLDYMKNQDYSGDVESLIKEIMDDKNLLMESIENIKSLSPYFGKYLRCHGDLHLEQLLKKEDGYILIDFEGEPTKPISERSRHMSPLKDVAGMIRSFDYAAYSQFFAHKENGEDGIDLEKVENLLSAWATVITNVFVESYVNLIDEHDADLIPDEKYITAILALFKLDKAVFEAIYEVNNRPSWFKIPLKGIIECIDELKNISSLEVYNG</sequence>
<dbReference type="HOGENOM" id="CLU_029675_2_0_9"/>
<name>F6BKD4_THEXL</name>
<proteinExistence type="predicted"/>
<evidence type="ECO:0008006" key="3">
    <source>
        <dbReference type="Google" id="ProtNLM"/>
    </source>
</evidence>
<gene>
    <name evidence="1" type="ordered locus">Thexy_2068</name>
</gene>
<dbReference type="InterPro" id="IPR011009">
    <property type="entry name" value="Kinase-like_dom_sf"/>
</dbReference>
<protein>
    <recommendedName>
        <fullName evidence="3">Trehalose synthase</fullName>
    </recommendedName>
</protein>
<reference evidence="1" key="1">
    <citation type="submission" date="2011-05" db="EMBL/GenBank/DDBJ databases">
        <title>Complete sequence of Thermoanaerobacterium xylanolyticum LX-11.</title>
        <authorList>
            <consortium name="US DOE Joint Genome Institute"/>
            <person name="Lucas S."/>
            <person name="Han J."/>
            <person name="Lapidus A."/>
            <person name="Cheng J.-F."/>
            <person name="Goodwin L."/>
            <person name="Pitluck S."/>
            <person name="Peters L."/>
            <person name="Mikhailova N."/>
            <person name="Lu M."/>
            <person name="Han C."/>
            <person name="Tapia R."/>
            <person name="Land M."/>
            <person name="Hauser L."/>
            <person name="Kyrpides N."/>
            <person name="Ivanova N."/>
            <person name="Pagani I."/>
            <person name="Hemme C."/>
            <person name="Woyke T."/>
        </authorList>
    </citation>
    <scope>NUCLEOTIDE SEQUENCE</scope>
    <source>
        <strain evidence="1">LX-11</strain>
    </source>
</reference>
<evidence type="ECO:0000313" key="1">
    <source>
        <dbReference type="EMBL" id="AEF18081.1"/>
    </source>
</evidence>
<dbReference type="Proteomes" id="UP000007239">
    <property type="component" value="Chromosome"/>
</dbReference>
<dbReference type="KEGG" id="txy:Thexy_2068"/>
<evidence type="ECO:0000313" key="2">
    <source>
        <dbReference type="Proteomes" id="UP000007239"/>
    </source>
</evidence>
<dbReference type="Gene3D" id="3.90.1200.10">
    <property type="match status" value="1"/>
</dbReference>
<keyword evidence="2" id="KW-1185">Reference proteome</keyword>
<dbReference type="STRING" id="858215.Thexy_2068"/>
<dbReference type="EMBL" id="CP002739">
    <property type="protein sequence ID" value="AEF18081.1"/>
    <property type="molecule type" value="Genomic_DNA"/>
</dbReference>
<dbReference type="SUPFAM" id="SSF56112">
    <property type="entry name" value="Protein kinase-like (PK-like)"/>
    <property type="match status" value="1"/>
</dbReference>